<protein>
    <submittedName>
        <fullName evidence="2">Uncharacterized protein</fullName>
    </submittedName>
</protein>
<reference evidence="2 3" key="1">
    <citation type="journal article" date="2014" name="PLoS Genet.">
        <title>Analysis of the Phlebiopsis gigantea genome, transcriptome and secretome provides insight into its pioneer colonization strategies of wood.</title>
        <authorList>
            <person name="Hori C."/>
            <person name="Ishida T."/>
            <person name="Igarashi K."/>
            <person name="Samejima M."/>
            <person name="Suzuki H."/>
            <person name="Master E."/>
            <person name="Ferreira P."/>
            <person name="Ruiz-Duenas F.J."/>
            <person name="Held B."/>
            <person name="Canessa P."/>
            <person name="Larrondo L.F."/>
            <person name="Schmoll M."/>
            <person name="Druzhinina I.S."/>
            <person name="Kubicek C.P."/>
            <person name="Gaskell J.A."/>
            <person name="Kersten P."/>
            <person name="St John F."/>
            <person name="Glasner J."/>
            <person name="Sabat G."/>
            <person name="Splinter BonDurant S."/>
            <person name="Syed K."/>
            <person name="Yadav J."/>
            <person name="Mgbeahuruike A.C."/>
            <person name="Kovalchuk A."/>
            <person name="Asiegbu F.O."/>
            <person name="Lackner G."/>
            <person name="Hoffmeister D."/>
            <person name="Rencoret J."/>
            <person name="Gutierrez A."/>
            <person name="Sun H."/>
            <person name="Lindquist E."/>
            <person name="Barry K."/>
            <person name="Riley R."/>
            <person name="Grigoriev I.V."/>
            <person name="Henrissat B."/>
            <person name="Kues U."/>
            <person name="Berka R.M."/>
            <person name="Martinez A.T."/>
            <person name="Covert S.F."/>
            <person name="Blanchette R.A."/>
            <person name="Cullen D."/>
        </authorList>
    </citation>
    <scope>NUCLEOTIDE SEQUENCE [LARGE SCALE GENOMIC DNA]</scope>
    <source>
        <strain evidence="2 3">11061_1 CR5-6</strain>
    </source>
</reference>
<dbReference type="AlphaFoldDB" id="A0A0C3S3M6"/>
<keyword evidence="3" id="KW-1185">Reference proteome</keyword>
<gene>
    <name evidence="2" type="ORF">PHLGIDRAFT_115632</name>
</gene>
<sequence>MGDASRRLRRTSLTGARHTAALVLRPLDATFRLNAPTHPLQRTGNESDLQRAVAQKAFLFPSAEDVEETRTPPAQVADDPPSSARHGAPLPPTVPPIPDGPPPHPMPLAQPCTASALPRAAFMQQSRKKNGP</sequence>
<evidence type="ECO:0000313" key="2">
    <source>
        <dbReference type="EMBL" id="KIP10166.1"/>
    </source>
</evidence>
<dbReference type="Proteomes" id="UP000053257">
    <property type="component" value="Unassembled WGS sequence"/>
</dbReference>
<accession>A0A0C3S3M6</accession>
<evidence type="ECO:0000256" key="1">
    <source>
        <dbReference type="SAM" id="MobiDB-lite"/>
    </source>
</evidence>
<feature type="region of interest" description="Disordered" evidence="1">
    <location>
        <begin position="61"/>
        <end position="132"/>
    </location>
</feature>
<organism evidence="2 3">
    <name type="scientific">Phlebiopsis gigantea (strain 11061_1 CR5-6)</name>
    <name type="common">White-rot fungus</name>
    <name type="synonym">Peniophora gigantea</name>
    <dbReference type="NCBI Taxonomy" id="745531"/>
    <lineage>
        <taxon>Eukaryota</taxon>
        <taxon>Fungi</taxon>
        <taxon>Dikarya</taxon>
        <taxon>Basidiomycota</taxon>
        <taxon>Agaricomycotina</taxon>
        <taxon>Agaricomycetes</taxon>
        <taxon>Polyporales</taxon>
        <taxon>Phanerochaetaceae</taxon>
        <taxon>Phlebiopsis</taxon>
    </lineage>
</organism>
<proteinExistence type="predicted"/>
<dbReference type="EMBL" id="KN840457">
    <property type="protein sequence ID" value="KIP10166.1"/>
    <property type="molecule type" value="Genomic_DNA"/>
</dbReference>
<name>A0A0C3S3M6_PHLG1</name>
<dbReference type="HOGENOM" id="CLU_1917808_0_0_1"/>
<feature type="compositionally biased region" description="Pro residues" evidence="1">
    <location>
        <begin position="89"/>
        <end position="108"/>
    </location>
</feature>
<evidence type="ECO:0000313" key="3">
    <source>
        <dbReference type="Proteomes" id="UP000053257"/>
    </source>
</evidence>